<evidence type="ECO:0000259" key="1">
    <source>
        <dbReference type="Pfam" id="PF07596"/>
    </source>
</evidence>
<reference evidence="2 3" key="1">
    <citation type="submission" date="2019-02" db="EMBL/GenBank/DDBJ databases">
        <title>Deep-cultivation of Planctomycetes and their phenomic and genomic characterization uncovers novel biology.</title>
        <authorList>
            <person name="Wiegand S."/>
            <person name="Jogler M."/>
            <person name="Boedeker C."/>
            <person name="Pinto D."/>
            <person name="Vollmers J."/>
            <person name="Rivas-Marin E."/>
            <person name="Kohn T."/>
            <person name="Peeters S.H."/>
            <person name="Heuer A."/>
            <person name="Rast P."/>
            <person name="Oberbeckmann S."/>
            <person name="Bunk B."/>
            <person name="Jeske O."/>
            <person name="Meyerdierks A."/>
            <person name="Storesund J.E."/>
            <person name="Kallscheuer N."/>
            <person name="Luecker S."/>
            <person name="Lage O.M."/>
            <person name="Pohl T."/>
            <person name="Merkel B.J."/>
            <person name="Hornburger P."/>
            <person name="Mueller R.-W."/>
            <person name="Bruemmer F."/>
            <person name="Labrenz M."/>
            <person name="Spormann A.M."/>
            <person name="Op den Camp H."/>
            <person name="Overmann J."/>
            <person name="Amann R."/>
            <person name="Jetten M.S.M."/>
            <person name="Mascher T."/>
            <person name="Medema M.H."/>
            <person name="Devos D.P."/>
            <person name="Kaster A.-K."/>
            <person name="Ovreas L."/>
            <person name="Rohde M."/>
            <person name="Galperin M.Y."/>
            <person name="Jogler C."/>
        </authorList>
    </citation>
    <scope>NUCLEOTIDE SEQUENCE [LARGE SCALE GENOMIC DNA]</scope>
    <source>
        <strain evidence="2 3">Spa11</strain>
    </source>
</reference>
<dbReference type="AlphaFoldDB" id="A0A518K723"/>
<dbReference type="NCBIfam" id="TIGR02532">
    <property type="entry name" value="IV_pilin_GFxxxE"/>
    <property type="match status" value="1"/>
</dbReference>
<feature type="domain" description="DUF1559" evidence="1">
    <location>
        <begin position="43"/>
        <end position="362"/>
    </location>
</feature>
<keyword evidence="3" id="KW-1185">Reference proteome</keyword>
<dbReference type="InterPro" id="IPR012902">
    <property type="entry name" value="N_methyl_site"/>
</dbReference>
<proteinExistence type="predicted"/>
<dbReference type="Proteomes" id="UP000316426">
    <property type="component" value="Chromosome"/>
</dbReference>
<protein>
    <recommendedName>
        <fullName evidence="1">DUF1559 domain-containing protein</fullName>
    </recommendedName>
</protein>
<dbReference type="Pfam" id="PF07963">
    <property type="entry name" value="N_methyl"/>
    <property type="match status" value="1"/>
</dbReference>
<organism evidence="2 3">
    <name type="scientific">Botrimarina mediterranea</name>
    <dbReference type="NCBI Taxonomy" id="2528022"/>
    <lineage>
        <taxon>Bacteria</taxon>
        <taxon>Pseudomonadati</taxon>
        <taxon>Planctomycetota</taxon>
        <taxon>Planctomycetia</taxon>
        <taxon>Pirellulales</taxon>
        <taxon>Lacipirellulaceae</taxon>
        <taxon>Botrimarina</taxon>
    </lineage>
</organism>
<name>A0A518K723_9BACT</name>
<accession>A0A518K723</accession>
<dbReference type="InterPro" id="IPR045584">
    <property type="entry name" value="Pilin-like"/>
</dbReference>
<evidence type="ECO:0000313" key="3">
    <source>
        <dbReference type="Proteomes" id="UP000316426"/>
    </source>
</evidence>
<dbReference type="PANTHER" id="PTHR30093">
    <property type="entry name" value="GENERAL SECRETION PATHWAY PROTEIN G"/>
    <property type="match status" value="1"/>
</dbReference>
<dbReference type="NCBIfam" id="TIGR04294">
    <property type="entry name" value="pre_pil_HX9DG"/>
    <property type="match status" value="1"/>
</dbReference>
<dbReference type="SUPFAM" id="SSF54523">
    <property type="entry name" value="Pili subunits"/>
    <property type="match status" value="1"/>
</dbReference>
<dbReference type="EMBL" id="CP036349">
    <property type="protein sequence ID" value="QDV73589.1"/>
    <property type="molecule type" value="Genomic_DNA"/>
</dbReference>
<dbReference type="InterPro" id="IPR027558">
    <property type="entry name" value="Pre_pil_HX9DG_C"/>
</dbReference>
<dbReference type="Pfam" id="PF07596">
    <property type="entry name" value="SBP_bac_10"/>
    <property type="match status" value="1"/>
</dbReference>
<dbReference type="PANTHER" id="PTHR30093:SF2">
    <property type="entry name" value="TYPE II SECRETION SYSTEM PROTEIN H"/>
    <property type="match status" value="1"/>
</dbReference>
<dbReference type="KEGG" id="bmei:Spa11_17870"/>
<evidence type="ECO:0000313" key="2">
    <source>
        <dbReference type="EMBL" id="QDV73589.1"/>
    </source>
</evidence>
<dbReference type="Gene3D" id="3.30.700.10">
    <property type="entry name" value="Glycoprotein, Type 4 Pilin"/>
    <property type="match status" value="1"/>
</dbReference>
<gene>
    <name evidence="2" type="ORF">Spa11_17870</name>
</gene>
<dbReference type="InterPro" id="IPR011453">
    <property type="entry name" value="DUF1559"/>
</dbReference>
<dbReference type="RefSeq" id="WP_145110846.1">
    <property type="nucleotide sequence ID" value="NZ_CP036349.1"/>
</dbReference>
<sequence>MLHREMKISRATSAKRLAFTLVELLVVIAIIGILVALLLPAVQAAREAARRAQCMANIKNVALAVLNYESARKEFPAAISQETPITNLGVNVTYDSTWLIDTLPYLESQAVYDLINPAQNIPGGTLAQTTAANYTNIQARSSEIAVLKCPSDPNNAVPFSSNTLGSDWARGNYAGNIGPGETYNWAGSTSQSPGAILSNGANGTTAGSPNPMWKGTSTNVNWPTNVKGVFGPNSTVTIAKVSDGTSKTMMIGEVRAGVAVGDPRGVWALPYAGSSTLAGHGSGGDANGPNNCFPQGSADDMSSTLLDSSFACSAALLDECMTCTKQSDAYGFSQAAPRSLHPAGVTVAMVDGSVKFLSDDIETTGFFGRCCAAWDHMIMISDGEFRPATAGR</sequence>